<dbReference type="Gene3D" id="6.10.340.10">
    <property type="match status" value="1"/>
</dbReference>
<evidence type="ECO:0000256" key="1">
    <source>
        <dbReference type="ARBA" id="ARBA00004651"/>
    </source>
</evidence>
<evidence type="ECO:0000259" key="8">
    <source>
        <dbReference type="PROSITE" id="PS50885"/>
    </source>
</evidence>
<feature type="transmembrane region" description="Helical" evidence="7">
    <location>
        <begin position="285"/>
        <end position="304"/>
    </location>
</feature>
<dbReference type="AlphaFoldDB" id="A0A920CWM1"/>
<dbReference type="InterPro" id="IPR010559">
    <property type="entry name" value="Sig_transdc_His_kin_internal"/>
</dbReference>
<dbReference type="InterPro" id="IPR003594">
    <property type="entry name" value="HATPase_dom"/>
</dbReference>
<dbReference type="InterPro" id="IPR003660">
    <property type="entry name" value="HAMP_dom"/>
</dbReference>
<dbReference type="Proteomes" id="UP000683139">
    <property type="component" value="Unassembled WGS sequence"/>
</dbReference>
<evidence type="ECO:0000256" key="4">
    <source>
        <dbReference type="ARBA" id="ARBA00022679"/>
    </source>
</evidence>
<keyword evidence="3" id="KW-0597">Phosphoprotein</keyword>
<evidence type="ECO:0000256" key="3">
    <source>
        <dbReference type="ARBA" id="ARBA00022553"/>
    </source>
</evidence>
<feature type="transmembrane region" description="Helical" evidence="7">
    <location>
        <begin position="12"/>
        <end position="34"/>
    </location>
</feature>
<dbReference type="InterPro" id="IPR036890">
    <property type="entry name" value="HATPase_C_sf"/>
</dbReference>
<gene>
    <name evidence="9" type="ORF">J40TS1_16980</name>
</gene>
<dbReference type="PANTHER" id="PTHR34220:SF7">
    <property type="entry name" value="SENSOR HISTIDINE KINASE YPDA"/>
    <property type="match status" value="1"/>
</dbReference>
<dbReference type="CDD" id="cd06225">
    <property type="entry name" value="HAMP"/>
    <property type="match status" value="1"/>
</dbReference>
<sequence length="583" mass="67083">MKKLNFMRPKSSLRIKLTLSVFIMTLPLVIMLLYNNFYAIHVVREQVADSYKNTLTLHMNQIDSNLNDIDSYMNSLVSNGYDLIAIKLAESEDQYYLSKSYLFTKLSQDIALYDSLGAFFVYVKDRNDYMDIYSSQISYPEGDSMKAYFVAMIDEQTIPKGIRTQRWQHAQVGGEHYLFNIIQTGEVYFGGWIKAEELLKPLKALKMGEGGVALLSDTQGKPITSSSFVYDHGISIQENLDDHYISGTERKYVVVGTESYRGNFKLIALIPDRNILANLPYLQQLIWVITIGALLFIPVGLYFMRQTFLDPIKRLLLAMSRVRVGDWGVRVNLEKDAEEFRILGHSFNTMMTEIQTLRINVFEEQLNKQREELQRLQLQVNPHFFLNALNIVYNLAKVKKYELIKEMSSALINYFRFLFRSNTSFVKLKDELEHTSNYLGIQALRFPGQLVWRVDAPAYLEYVPVPPLIIQSFVENSIKHAITMEEPLDIAVQVGFEEHSDGSRMKITISDSGPGFDDMVLRELQAGRSVETERGERTGIWNVQRRLKLLYNENIAIQYDNNEQTGGGAVVAIILPIHPEREE</sequence>
<proteinExistence type="predicted"/>
<dbReference type="Pfam" id="PF02518">
    <property type="entry name" value="HATPase_c"/>
    <property type="match status" value="1"/>
</dbReference>
<keyword evidence="5 9" id="KW-0418">Kinase</keyword>
<keyword evidence="4" id="KW-0808">Transferase</keyword>
<keyword evidence="7" id="KW-1133">Transmembrane helix</keyword>
<keyword evidence="6 7" id="KW-0472">Membrane</keyword>
<dbReference type="GO" id="GO:0005886">
    <property type="term" value="C:plasma membrane"/>
    <property type="evidence" value="ECO:0007669"/>
    <property type="project" value="UniProtKB-SubCell"/>
</dbReference>
<protein>
    <submittedName>
        <fullName evidence="9">Histidine kinase</fullName>
    </submittedName>
</protein>
<evidence type="ECO:0000256" key="2">
    <source>
        <dbReference type="ARBA" id="ARBA00022475"/>
    </source>
</evidence>
<name>A0A920CWM1_9BACL</name>
<dbReference type="SUPFAM" id="SSF158472">
    <property type="entry name" value="HAMP domain-like"/>
    <property type="match status" value="1"/>
</dbReference>
<comment type="subcellular location">
    <subcellularLocation>
        <location evidence="1">Cell membrane</location>
        <topology evidence="1">Multi-pass membrane protein</topology>
    </subcellularLocation>
</comment>
<organism evidence="9 10">
    <name type="scientific">Paenibacillus montaniterrae</name>
    <dbReference type="NCBI Taxonomy" id="429341"/>
    <lineage>
        <taxon>Bacteria</taxon>
        <taxon>Bacillati</taxon>
        <taxon>Bacillota</taxon>
        <taxon>Bacilli</taxon>
        <taxon>Bacillales</taxon>
        <taxon>Paenibacillaceae</taxon>
        <taxon>Paenibacillus</taxon>
    </lineage>
</organism>
<keyword evidence="7" id="KW-0812">Transmembrane</keyword>
<feature type="domain" description="HAMP" evidence="8">
    <location>
        <begin position="306"/>
        <end position="359"/>
    </location>
</feature>
<evidence type="ECO:0000256" key="7">
    <source>
        <dbReference type="SAM" id="Phobius"/>
    </source>
</evidence>
<evidence type="ECO:0000256" key="5">
    <source>
        <dbReference type="ARBA" id="ARBA00022777"/>
    </source>
</evidence>
<dbReference type="EMBL" id="BOSE01000002">
    <property type="protein sequence ID" value="GIP16056.1"/>
    <property type="molecule type" value="Genomic_DNA"/>
</dbReference>
<keyword evidence="10" id="KW-1185">Reference proteome</keyword>
<dbReference type="RefSeq" id="WP_213514299.1">
    <property type="nucleotide sequence ID" value="NZ_BOSE01000002.1"/>
</dbReference>
<dbReference type="PANTHER" id="PTHR34220">
    <property type="entry name" value="SENSOR HISTIDINE KINASE YPDA"/>
    <property type="match status" value="1"/>
</dbReference>
<evidence type="ECO:0000313" key="10">
    <source>
        <dbReference type="Proteomes" id="UP000683139"/>
    </source>
</evidence>
<reference evidence="9" key="1">
    <citation type="submission" date="2021-03" db="EMBL/GenBank/DDBJ databases">
        <title>Antimicrobial resistance genes in bacteria isolated from Japanese honey, and their potential for conferring macrolide and lincosamide resistance in the American foulbrood pathogen Paenibacillus larvae.</title>
        <authorList>
            <person name="Okamoto M."/>
            <person name="Kumagai M."/>
            <person name="Kanamori H."/>
            <person name="Takamatsu D."/>
        </authorList>
    </citation>
    <scope>NUCLEOTIDE SEQUENCE</scope>
    <source>
        <strain evidence="9">J40TS1</strain>
    </source>
</reference>
<evidence type="ECO:0000256" key="6">
    <source>
        <dbReference type="ARBA" id="ARBA00023136"/>
    </source>
</evidence>
<dbReference type="GO" id="GO:0000155">
    <property type="term" value="F:phosphorelay sensor kinase activity"/>
    <property type="evidence" value="ECO:0007669"/>
    <property type="project" value="InterPro"/>
</dbReference>
<dbReference type="PROSITE" id="PS50885">
    <property type="entry name" value="HAMP"/>
    <property type="match status" value="1"/>
</dbReference>
<dbReference type="SUPFAM" id="SSF55874">
    <property type="entry name" value="ATPase domain of HSP90 chaperone/DNA topoisomerase II/histidine kinase"/>
    <property type="match status" value="1"/>
</dbReference>
<evidence type="ECO:0000313" key="9">
    <source>
        <dbReference type="EMBL" id="GIP16056.1"/>
    </source>
</evidence>
<dbReference type="Gene3D" id="3.30.565.10">
    <property type="entry name" value="Histidine kinase-like ATPase, C-terminal domain"/>
    <property type="match status" value="1"/>
</dbReference>
<keyword evidence="2" id="KW-1003">Cell membrane</keyword>
<accession>A0A920CWM1</accession>
<comment type="caution">
    <text evidence="9">The sequence shown here is derived from an EMBL/GenBank/DDBJ whole genome shotgun (WGS) entry which is preliminary data.</text>
</comment>
<dbReference type="SMART" id="SM00304">
    <property type="entry name" value="HAMP"/>
    <property type="match status" value="1"/>
</dbReference>
<dbReference type="Pfam" id="PF00672">
    <property type="entry name" value="HAMP"/>
    <property type="match status" value="1"/>
</dbReference>
<dbReference type="Pfam" id="PF06580">
    <property type="entry name" value="His_kinase"/>
    <property type="match status" value="1"/>
</dbReference>
<dbReference type="InterPro" id="IPR050640">
    <property type="entry name" value="Bact_2-comp_sensor_kinase"/>
</dbReference>